<proteinExistence type="predicted"/>
<feature type="region of interest" description="Disordered" evidence="1">
    <location>
        <begin position="1"/>
        <end position="139"/>
    </location>
</feature>
<accession>A0A8J2IWH9</accession>
<name>A0A8J2IWH9_FUSEQ</name>
<feature type="compositionally biased region" description="Basic residues" evidence="1">
    <location>
        <begin position="8"/>
        <end position="18"/>
    </location>
</feature>
<reference evidence="2" key="1">
    <citation type="submission" date="2021-05" db="EMBL/GenBank/DDBJ databases">
        <authorList>
            <person name="Khan N."/>
        </authorList>
    </citation>
    <scope>NUCLEOTIDE SEQUENCE</scope>
</reference>
<sequence length="472" mass="51087">MAPQGNKNHSRGRSRNRKGTVWEDEFPDDASDLKILKKAAADAQRAVAAKELADSRRSGSAAGTGNSGAGRGNNSPAPSNASGRGGLSGPGNSRVRGLSASVFGKRGQKSRSSSVNTVGKSGKGSYGGVSKDIAKPHTPIPMVPEAQIRQYTIGSGMNIRHAVNTSLGGGAQDRFMAPTSTGGIIASTNRWQDGNDILKRAMDTAGPGTLTLEVQPWKKGQLSFVKRRATATKVINSTGRSEVKALERGVELLSTRPGSSCVECGEDHALRDCLYTPKGYVYGCTLCNTTDHAVDSCNQFKDLSIKDQAGLLVYERGNKPMLETSKDQPKWDWYLREYLKQAGEDAALPESLPWTMEFAKEVRQREDFGELQTRWDADRNPDDLPRDPAHGSSEDIAKAWLGNHIYPNRPSDVSKPKGGNFPAPSTKEGFDVALDAMLTSADHARDRRARDAAMDQEQPEDEPAERDTDMIQ</sequence>
<dbReference type="EMBL" id="CAJSTJ010000190">
    <property type="protein sequence ID" value="CAG7565833.1"/>
    <property type="molecule type" value="Genomic_DNA"/>
</dbReference>
<evidence type="ECO:0000256" key="1">
    <source>
        <dbReference type="SAM" id="MobiDB-lite"/>
    </source>
</evidence>
<evidence type="ECO:0000313" key="2">
    <source>
        <dbReference type="EMBL" id="CAG7565833.1"/>
    </source>
</evidence>
<evidence type="ECO:0000313" key="3">
    <source>
        <dbReference type="Proteomes" id="UP000693738"/>
    </source>
</evidence>
<protein>
    <submittedName>
        <fullName evidence="2">Uncharacterized protein</fullName>
    </submittedName>
</protein>
<dbReference type="AlphaFoldDB" id="A0A8J2IWH9"/>
<organism evidence="2 3">
    <name type="scientific">Fusarium equiseti</name>
    <name type="common">Fusarium scirpi</name>
    <dbReference type="NCBI Taxonomy" id="61235"/>
    <lineage>
        <taxon>Eukaryota</taxon>
        <taxon>Fungi</taxon>
        <taxon>Dikarya</taxon>
        <taxon>Ascomycota</taxon>
        <taxon>Pezizomycotina</taxon>
        <taxon>Sordariomycetes</taxon>
        <taxon>Hypocreomycetidae</taxon>
        <taxon>Hypocreales</taxon>
        <taxon>Nectriaceae</taxon>
        <taxon>Fusarium</taxon>
        <taxon>Fusarium incarnatum-equiseti species complex</taxon>
    </lineage>
</organism>
<gene>
    <name evidence="2" type="ORF">FEQUK3_LOCUS11545</name>
</gene>
<feature type="compositionally biased region" description="Low complexity" evidence="1">
    <location>
        <begin position="41"/>
        <end position="50"/>
    </location>
</feature>
<dbReference type="Proteomes" id="UP000693738">
    <property type="component" value="Unassembled WGS sequence"/>
</dbReference>
<feature type="compositionally biased region" description="Basic and acidic residues" evidence="1">
    <location>
        <begin position="442"/>
        <end position="453"/>
    </location>
</feature>
<feature type="region of interest" description="Disordered" evidence="1">
    <location>
        <begin position="407"/>
        <end position="472"/>
    </location>
</feature>
<comment type="caution">
    <text evidence="2">The sequence shown here is derived from an EMBL/GenBank/DDBJ whole genome shotgun (WGS) entry which is preliminary data.</text>
</comment>
<feature type="region of interest" description="Disordered" evidence="1">
    <location>
        <begin position="370"/>
        <end position="393"/>
    </location>
</feature>